<proteinExistence type="predicted"/>
<feature type="chain" id="PRO_5045906942" description="Secreted protein" evidence="1">
    <location>
        <begin position="22"/>
        <end position="154"/>
    </location>
</feature>
<dbReference type="EMBL" id="JADCUA010000009">
    <property type="protein sequence ID" value="KAH9836992.1"/>
    <property type="molecule type" value="Genomic_DNA"/>
</dbReference>
<organism evidence="2 3">
    <name type="scientific">Rhodofomes roseus</name>
    <dbReference type="NCBI Taxonomy" id="34475"/>
    <lineage>
        <taxon>Eukaryota</taxon>
        <taxon>Fungi</taxon>
        <taxon>Dikarya</taxon>
        <taxon>Basidiomycota</taxon>
        <taxon>Agaricomycotina</taxon>
        <taxon>Agaricomycetes</taxon>
        <taxon>Polyporales</taxon>
        <taxon>Rhodofomes</taxon>
    </lineage>
</organism>
<dbReference type="Proteomes" id="UP000814176">
    <property type="component" value="Unassembled WGS sequence"/>
</dbReference>
<name>A0ABQ8KGR3_9APHY</name>
<gene>
    <name evidence="2" type="ORF">C8Q71DRAFT_580701</name>
</gene>
<comment type="caution">
    <text evidence="2">The sequence shown here is derived from an EMBL/GenBank/DDBJ whole genome shotgun (WGS) entry which is preliminary data.</text>
</comment>
<reference evidence="2 3" key="1">
    <citation type="journal article" date="2021" name="Environ. Microbiol.">
        <title>Gene family expansions and transcriptome signatures uncover fungal adaptations to wood decay.</title>
        <authorList>
            <person name="Hage H."/>
            <person name="Miyauchi S."/>
            <person name="Viragh M."/>
            <person name="Drula E."/>
            <person name="Min B."/>
            <person name="Chaduli D."/>
            <person name="Navarro D."/>
            <person name="Favel A."/>
            <person name="Norest M."/>
            <person name="Lesage-Meessen L."/>
            <person name="Balint B."/>
            <person name="Merenyi Z."/>
            <person name="de Eugenio L."/>
            <person name="Morin E."/>
            <person name="Martinez A.T."/>
            <person name="Baldrian P."/>
            <person name="Stursova M."/>
            <person name="Martinez M.J."/>
            <person name="Novotny C."/>
            <person name="Magnuson J.K."/>
            <person name="Spatafora J.W."/>
            <person name="Maurice S."/>
            <person name="Pangilinan J."/>
            <person name="Andreopoulos W."/>
            <person name="LaButti K."/>
            <person name="Hundley H."/>
            <person name="Na H."/>
            <person name="Kuo A."/>
            <person name="Barry K."/>
            <person name="Lipzen A."/>
            <person name="Henrissat B."/>
            <person name="Riley R."/>
            <person name="Ahrendt S."/>
            <person name="Nagy L.G."/>
            <person name="Grigoriev I.V."/>
            <person name="Martin F."/>
            <person name="Rosso M.N."/>
        </authorList>
    </citation>
    <scope>NUCLEOTIDE SEQUENCE [LARGE SCALE GENOMIC DNA]</scope>
    <source>
        <strain evidence="2 3">CIRM-BRFM 1785</strain>
    </source>
</reference>
<dbReference type="GeneID" id="72000225"/>
<keyword evidence="1" id="KW-0732">Signal</keyword>
<evidence type="ECO:0008006" key="4">
    <source>
        <dbReference type="Google" id="ProtNLM"/>
    </source>
</evidence>
<dbReference type="RefSeq" id="XP_047779161.1">
    <property type="nucleotide sequence ID" value="XM_047919493.1"/>
</dbReference>
<evidence type="ECO:0000313" key="3">
    <source>
        <dbReference type="Proteomes" id="UP000814176"/>
    </source>
</evidence>
<protein>
    <recommendedName>
        <fullName evidence="4">Secreted protein</fullName>
    </recommendedName>
</protein>
<evidence type="ECO:0000313" key="2">
    <source>
        <dbReference type="EMBL" id="KAH9836992.1"/>
    </source>
</evidence>
<evidence type="ECO:0000256" key="1">
    <source>
        <dbReference type="SAM" id="SignalP"/>
    </source>
</evidence>
<feature type="signal peptide" evidence="1">
    <location>
        <begin position="1"/>
        <end position="21"/>
    </location>
</feature>
<accession>A0ABQ8KGR3</accession>
<sequence>MRKRSFRFRAILMLRIAIQSAKPHLPPSHLVEVEVKVDTVLPLLWPLLERRYKYTASSQNAVPLRRMHSVPDRWPAWRHDLTHFGHLIGIRARRLVGVRRRLLRRHGLSPLPGKNGSTSCTRAVRAERRPYGHAHDEPRSTPSCQFWESWITNT</sequence>
<keyword evidence="3" id="KW-1185">Reference proteome</keyword>